<dbReference type="Pfam" id="PF00443">
    <property type="entry name" value="UCH"/>
    <property type="match status" value="1"/>
</dbReference>
<organism evidence="2 3">
    <name type="scientific">Massarina eburnea CBS 473.64</name>
    <dbReference type="NCBI Taxonomy" id="1395130"/>
    <lineage>
        <taxon>Eukaryota</taxon>
        <taxon>Fungi</taxon>
        <taxon>Dikarya</taxon>
        <taxon>Ascomycota</taxon>
        <taxon>Pezizomycotina</taxon>
        <taxon>Dothideomycetes</taxon>
        <taxon>Pleosporomycetidae</taxon>
        <taxon>Pleosporales</taxon>
        <taxon>Massarineae</taxon>
        <taxon>Massarinaceae</taxon>
        <taxon>Massarina</taxon>
    </lineage>
</organism>
<reference evidence="2" key="1">
    <citation type="journal article" date="2020" name="Stud. Mycol.">
        <title>101 Dothideomycetes genomes: a test case for predicting lifestyles and emergence of pathogens.</title>
        <authorList>
            <person name="Haridas S."/>
            <person name="Albert R."/>
            <person name="Binder M."/>
            <person name="Bloem J."/>
            <person name="Labutti K."/>
            <person name="Salamov A."/>
            <person name="Andreopoulos B."/>
            <person name="Baker S."/>
            <person name="Barry K."/>
            <person name="Bills G."/>
            <person name="Bluhm B."/>
            <person name="Cannon C."/>
            <person name="Castanera R."/>
            <person name="Culley D."/>
            <person name="Daum C."/>
            <person name="Ezra D."/>
            <person name="Gonzalez J."/>
            <person name="Henrissat B."/>
            <person name="Kuo A."/>
            <person name="Liang C."/>
            <person name="Lipzen A."/>
            <person name="Lutzoni F."/>
            <person name="Magnuson J."/>
            <person name="Mondo S."/>
            <person name="Nolan M."/>
            <person name="Ohm R."/>
            <person name="Pangilinan J."/>
            <person name="Park H.-J."/>
            <person name="Ramirez L."/>
            <person name="Alfaro M."/>
            <person name="Sun H."/>
            <person name="Tritt A."/>
            <person name="Yoshinaga Y."/>
            <person name="Zwiers L.-H."/>
            <person name="Turgeon B."/>
            <person name="Goodwin S."/>
            <person name="Spatafora J."/>
            <person name="Crous P."/>
            <person name="Grigoriev I."/>
        </authorList>
    </citation>
    <scope>NUCLEOTIDE SEQUENCE</scope>
    <source>
        <strain evidence="2">CBS 473.64</strain>
    </source>
</reference>
<dbReference type="InterPro" id="IPR038765">
    <property type="entry name" value="Papain-like_cys_pep_sf"/>
</dbReference>
<dbReference type="AlphaFoldDB" id="A0A6A6S0U2"/>
<name>A0A6A6S0U2_9PLEO</name>
<evidence type="ECO:0000259" key="1">
    <source>
        <dbReference type="Pfam" id="PF00443"/>
    </source>
</evidence>
<evidence type="ECO:0000313" key="2">
    <source>
        <dbReference type="EMBL" id="KAF2640967.1"/>
    </source>
</evidence>
<dbReference type="EMBL" id="MU006784">
    <property type="protein sequence ID" value="KAF2640967.1"/>
    <property type="molecule type" value="Genomic_DNA"/>
</dbReference>
<accession>A0A6A6S0U2</accession>
<dbReference type="GO" id="GO:0004843">
    <property type="term" value="F:cysteine-type deubiquitinase activity"/>
    <property type="evidence" value="ECO:0007669"/>
    <property type="project" value="InterPro"/>
</dbReference>
<dbReference type="Proteomes" id="UP000799753">
    <property type="component" value="Unassembled WGS sequence"/>
</dbReference>
<dbReference type="CDD" id="cd02257">
    <property type="entry name" value="Peptidase_C19"/>
    <property type="match status" value="1"/>
</dbReference>
<protein>
    <recommendedName>
        <fullName evidence="1">Peptidase C19 ubiquitin carboxyl-terminal hydrolase domain-containing protein</fullName>
    </recommendedName>
</protein>
<dbReference type="GO" id="GO:0016579">
    <property type="term" value="P:protein deubiquitination"/>
    <property type="evidence" value="ECO:0007669"/>
    <property type="project" value="InterPro"/>
</dbReference>
<sequence length="148" mass="16334">MGITGKSLNDLEIPENLDLTHLQQINRLKLCYKLAGVVAHHGDGGDEDENELPGHYIATVRGQGSMPFQCIDDGDLRPVSLDEFLENPQDWQGAASVDSKGVIDLGGCEIVQLTYLRMATTLDRELRGLGIPTDQVYTITWDEIIALR</sequence>
<dbReference type="SUPFAM" id="SSF54001">
    <property type="entry name" value="Cysteine proteinases"/>
    <property type="match status" value="1"/>
</dbReference>
<evidence type="ECO:0000313" key="3">
    <source>
        <dbReference type="Proteomes" id="UP000799753"/>
    </source>
</evidence>
<gene>
    <name evidence="2" type="ORF">P280DRAFT_507519</name>
</gene>
<dbReference type="Gene3D" id="3.90.70.10">
    <property type="entry name" value="Cysteine proteinases"/>
    <property type="match status" value="1"/>
</dbReference>
<feature type="domain" description="Peptidase C19 ubiquitin carboxyl-terminal hydrolase" evidence="1">
    <location>
        <begin position="5"/>
        <end position="82"/>
    </location>
</feature>
<dbReference type="InterPro" id="IPR001394">
    <property type="entry name" value="Peptidase_C19_UCH"/>
</dbReference>
<proteinExistence type="predicted"/>
<keyword evidence="3" id="KW-1185">Reference proteome</keyword>